<dbReference type="FunFam" id="3.30.505.10:FF:000044">
    <property type="entry name" value="Tyrosine-protein kinase"/>
    <property type="match status" value="1"/>
</dbReference>
<dbReference type="PANTHER" id="PTHR24418">
    <property type="entry name" value="TYROSINE-PROTEIN KINASE"/>
    <property type="match status" value="1"/>
</dbReference>
<feature type="compositionally biased region" description="Basic and acidic residues" evidence="14">
    <location>
        <begin position="261"/>
        <end position="272"/>
    </location>
</feature>
<dbReference type="InterPro" id="IPR011009">
    <property type="entry name" value="Kinase-like_dom_sf"/>
</dbReference>
<keyword evidence="2" id="KW-0597">Phosphoprotein</keyword>
<evidence type="ECO:0000256" key="10">
    <source>
        <dbReference type="ARBA" id="ARBA00051245"/>
    </source>
</evidence>
<dbReference type="GO" id="GO:0007424">
    <property type="term" value="P:open tracheal system development"/>
    <property type="evidence" value="ECO:0007669"/>
    <property type="project" value="UniProtKB-ARBA"/>
</dbReference>
<dbReference type="CDD" id="cd10370">
    <property type="entry name" value="SH2_Src_Src42"/>
    <property type="match status" value="1"/>
</dbReference>
<proteinExistence type="inferred from homology"/>
<dbReference type="Gene3D" id="1.10.510.10">
    <property type="entry name" value="Transferase(Phosphotransferase) domain 1"/>
    <property type="match status" value="1"/>
</dbReference>
<organism evidence="17 18">
    <name type="scientific">Hypothenemus hampei</name>
    <name type="common">Coffee berry borer</name>
    <dbReference type="NCBI Taxonomy" id="57062"/>
    <lineage>
        <taxon>Eukaryota</taxon>
        <taxon>Metazoa</taxon>
        <taxon>Ecdysozoa</taxon>
        <taxon>Arthropoda</taxon>
        <taxon>Hexapoda</taxon>
        <taxon>Insecta</taxon>
        <taxon>Pterygota</taxon>
        <taxon>Neoptera</taxon>
        <taxon>Endopterygota</taxon>
        <taxon>Coleoptera</taxon>
        <taxon>Polyphaga</taxon>
        <taxon>Cucujiformia</taxon>
        <taxon>Curculionidae</taxon>
        <taxon>Scolytinae</taxon>
        <taxon>Hypothenemus</taxon>
    </lineage>
</organism>
<feature type="domain" description="SH2" evidence="15">
    <location>
        <begin position="376"/>
        <end position="468"/>
    </location>
</feature>
<keyword evidence="9 13" id="KW-0829">Tyrosine-protein kinase</keyword>
<evidence type="ECO:0000313" key="18">
    <source>
        <dbReference type="Proteomes" id="UP001566132"/>
    </source>
</evidence>
<dbReference type="InterPro" id="IPR017441">
    <property type="entry name" value="Protein_kinase_ATP_BS"/>
</dbReference>
<keyword evidence="6 13" id="KW-0418">Kinase</keyword>
<comment type="caution">
    <text evidence="17">The sequence shown here is derived from an EMBL/GenBank/DDBJ whole genome shotgun (WGS) entry which is preliminary data.</text>
</comment>
<dbReference type="FunFam" id="1.10.510.10:FF:000553">
    <property type="entry name" value="Tyrosine-protein kinase"/>
    <property type="match status" value="1"/>
</dbReference>
<name>A0ABD1F7G0_HYPHA</name>
<gene>
    <name evidence="17" type="ORF">ABEB36_002192</name>
</gene>
<dbReference type="PROSITE" id="PS50001">
    <property type="entry name" value="SH2"/>
    <property type="match status" value="1"/>
</dbReference>
<dbReference type="GO" id="GO:0030036">
    <property type="term" value="P:actin cytoskeleton organization"/>
    <property type="evidence" value="ECO:0007669"/>
    <property type="project" value="UniProtKB-ARBA"/>
</dbReference>
<dbReference type="PROSITE" id="PS00107">
    <property type="entry name" value="PROTEIN_KINASE_ATP"/>
    <property type="match status" value="1"/>
</dbReference>
<dbReference type="EMBL" id="JBDJPC010000002">
    <property type="protein sequence ID" value="KAL1512630.1"/>
    <property type="molecule type" value="Genomic_DNA"/>
</dbReference>
<dbReference type="InterPro" id="IPR020635">
    <property type="entry name" value="Tyr_kinase_cat_dom"/>
</dbReference>
<dbReference type="SMART" id="SM00219">
    <property type="entry name" value="TyrKc"/>
    <property type="match status" value="1"/>
</dbReference>
<feature type="binding site" evidence="12">
    <location>
        <position position="522"/>
    </location>
    <ligand>
        <name>ATP</name>
        <dbReference type="ChEBI" id="CHEBI:30616"/>
    </ligand>
</feature>
<evidence type="ECO:0000313" key="17">
    <source>
        <dbReference type="EMBL" id="KAL1512630.1"/>
    </source>
</evidence>
<dbReference type="CDD" id="cd05068">
    <property type="entry name" value="PTKc_Frk_like"/>
    <property type="match status" value="1"/>
</dbReference>
<dbReference type="Pfam" id="PF07714">
    <property type="entry name" value="PK_Tyr_Ser-Thr"/>
    <property type="match status" value="1"/>
</dbReference>
<evidence type="ECO:0000256" key="3">
    <source>
        <dbReference type="ARBA" id="ARBA00022679"/>
    </source>
</evidence>
<keyword evidence="4" id="KW-0519">Myristate</keyword>
<dbReference type="InterPro" id="IPR008266">
    <property type="entry name" value="Tyr_kinase_AS"/>
</dbReference>
<keyword evidence="3 13" id="KW-0808">Transferase</keyword>
<evidence type="ECO:0000256" key="14">
    <source>
        <dbReference type="SAM" id="MobiDB-lite"/>
    </source>
</evidence>
<keyword evidence="5 12" id="KW-0547">Nucleotide-binding</keyword>
<sequence length="760" mass="87858">MVNLSGGVVWCYKDNKWTPLQLSSIRLHGVVTQAHWVAISEFLQRVTNKELILQDNCFTELTDKHKELMLKNHQQFLISGDNNVIKISDNLAERKCSLGQIPEDKIVEQQPRRPSMPELRAIDKDNLFIDNLLNPKKTDCRISKDSDELVLRLLKKYCKYSKGSLDNEIVSAIEKIPDEHVSPDPRPPRVRKMGYVPKEDKIYENVNEIILDSLELEADRNEHIIRWLKQQNDQASCPFMDSIPSRRHSSVDFPLISSPTDSRKSSLVERKSSSSGFESHKSSSLTTPSTPESRKSSWCDSTLTSRKSSVGSNSSCSECEDFDGQSHWHRFLKKHLNSKNSEKRLRKQWEAWSRNRRRFSLQVEPTWFDNLEAQPWYFRKIKRIEAEKKLLLPENEHGAFLIRDSESRHNDYSLSVRDGDTVKHYRIRQLDEGGFFIARRTTFRTLQELVQHYSNDADGLCVNLCKPCVQVEKPQPLGLSHRTRDQWEIDRSSLKFIRKLGHGQFGEVWEGMWNNTTPVAIKTLRPGSMDPKDFLAEAQIMKKLRHAKLIQLYAVCTVEEPIYIITELMKNGSLLDYLQGKGKALKLQQLIDIAAQIAAGMAFLENQNYIHRDLAARNVLVADNNIVKIADFGLARLIKEDEYEARIGARFPIKWTAPEAANYSKFSIKSDVWSFGILLTELVTYGRIPYPGMTNAEVLHQVEHGYRMPAPPSCPPRLYDIMLECWHRDPLRRPTFETLQWKLEDFFTMEGSEYKEASAY</sequence>
<dbReference type="Gene3D" id="3.30.505.10">
    <property type="entry name" value="SH2 domain"/>
    <property type="match status" value="1"/>
</dbReference>
<evidence type="ECO:0000256" key="9">
    <source>
        <dbReference type="ARBA" id="ARBA00023137"/>
    </source>
</evidence>
<dbReference type="Pfam" id="PF00017">
    <property type="entry name" value="SH2"/>
    <property type="match status" value="1"/>
</dbReference>
<feature type="compositionally biased region" description="Low complexity" evidence="14">
    <location>
        <begin position="273"/>
        <end position="291"/>
    </location>
</feature>
<evidence type="ECO:0000256" key="5">
    <source>
        <dbReference type="ARBA" id="ARBA00022741"/>
    </source>
</evidence>
<evidence type="ECO:0000259" key="15">
    <source>
        <dbReference type="PROSITE" id="PS50001"/>
    </source>
</evidence>
<reference evidence="17 18" key="1">
    <citation type="submission" date="2024-05" db="EMBL/GenBank/DDBJ databases">
        <title>Genetic variation in Jamaican populations of the coffee berry borer (Hypothenemus hampei).</title>
        <authorList>
            <person name="Errbii M."/>
            <person name="Myrie A."/>
        </authorList>
    </citation>
    <scope>NUCLEOTIDE SEQUENCE [LARGE SCALE GENOMIC DNA]</scope>
    <source>
        <strain evidence="17">JA-Hopewell-2020-01-JO</strain>
        <tissue evidence="17">Whole body</tissue>
    </source>
</reference>
<evidence type="ECO:0000256" key="12">
    <source>
        <dbReference type="PROSITE-ProRule" id="PRU10141"/>
    </source>
</evidence>
<dbReference type="InterPro" id="IPR036860">
    <property type="entry name" value="SH2_dom_sf"/>
</dbReference>
<dbReference type="InterPro" id="IPR000719">
    <property type="entry name" value="Prot_kinase_dom"/>
</dbReference>
<evidence type="ECO:0000256" key="7">
    <source>
        <dbReference type="ARBA" id="ARBA00022840"/>
    </source>
</evidence>
<evidence type="ECO:0000256" key="13">
    <source>
        <dbReference type="RuleBase" id="RU362096"/>
    </source>
</evidence>
<keyword evidence="18" id="KW-1185">Reference proteome</keyword>
<dbReference type="EC" id="2.7.10.2" evidence="13"/>
<evidence type="ECO:0000256" key="11">
    <source>
        <dbReference type="PROSITE-ProRule" id="PRU00191"/>
    </source>
</evidence>
<dbReference type="SUPFAM" id="SSF56112">
    <property type="entry name" value="Protein kinase-like (PK-like)"/>
    <property type="match status" value="1"/>
</dbReference>
<evidence type="ECO:0000256" key="8">
    <source>
        <dbReference type="ARBA" id="ARBA00022999"/>
    </source>
</evidence>
<dbReference type="SUPFAM" id="SSF55550">
    <property type="entry name" value="SH2 domain"/>
    <property type="match status" value="1"/>
</dbReference>
<dbReference type="InterPro" id="IPR001245">
    <property type="entry name" value="Ser-Thr/Tyr_kinase_cat_dom"/>
</dbReference>
<keyword evidence="8 11" id="KW-0727">SH2 domain</keyword>
<dbReference type="InterPro" id="IPR000980">
    <property type="entry name" value="SH2"/>
</dbReference>
<dbReference type="GO" id="GO:0004715">
    <property type="term" value="F:non-membrane spanning protein tyrosine kinase activity"/>
    <property type="evidence" value="ECO:0007669"/>
    <property type="project" value="UniProtKB-EC"/>
</dbReference>
<keyword evidence="1" id="KW-0728">SH3 domain</keyword>
<dbReference type="SMART" id="SM00252">
    <property type="entry name" value="SH2"/>
    <property type="match status" value="1"/>
</dbReference>
<dbReference type="Gene3D" id="3.30.200.20">
    <property type="entry name" value="Phosphorylase Kinase, domain 1"/>
    <property type="match status" value="1"/>
</dbReference>
<dbReference type="Proteomes" id="UP001566132">
    <property type="component" value="Unassembled WGS sequence"/>
</dbReference>
<keyword evidence="4" id="KW-0449">Lipoprotein</keyword>
<dbReference type="GO" id="GO:0007435">
    <property type="term" value="P:salivary gland morphogenesis"/>
    <property type="evidence" value="ECO:0007669"/>
    <property type="project" value="UniProtKB-ARBA"/>
</dbReference>
<keyword evidence="7 12" id="KW-0067">ATP-binding</keyword>
<evidence type="ECO:0000256" key="2">
    <source>
        <dbReference type="ARBA" id="ARBA00022553"/>
    </source>
</evidence>
<dbReference type="PROSITE" id="PS50011">
    <property type="entry name" value="PROTEIN_KINASE_DOM"/>
    <property type="match status" value="1"/>
</dbReference>
<protein>
    <recommendedName>
        <fullName evidence="13">Tyrosine-protein kinase</fullName>
        <ecNumber evidence="13">2.7.10.2</ecNumber>
    </recommendedName>
</protein>
<feature type="region of interest" description="Disordered" evidence="14">
    <location>
        <begin position="250"/>
        <end position="299"/>
    </location>
</feature>
<dbReference type="PRINTS" id="PR00401">
    <property type="entry name" value="SH2DOMAIN"/>
</dbReference>
<evidence type="ECO:0000256" key="4">
    <source>
        <dbReference type="ARBA" id="ARBA00022707"/>
    </source>
</evidence>
<dbReference type="PROSITE" id="PS00109">
    <property type="entry name" value="PROTEIN_KINASE_TYR"/>
    <property type="match status" value="1"/>
</dbReference>
<evidence type="ECO:0000256" key="1">
    <source>
        <dbReference type="ARBA" id="ARBA00022443"/>
    </source>
</evidence>
<feature type="domain" description="Protein kinase" evidence="16">
    <location>
        <begin position="494"/>
        <end position="747"/>
    </location>
</feature>
<accession>A0ABD1F7G0</accession>
<evidence type="ECO:0000259" key="16">
    <source>
        <dbReference type="PROSITE" id="PS50011"/>
    </source>
</evidence>
<dbReference type="GO" id="GO:0005524">
    <property type="term" value="F:ATP binding"/>
    <property type="evidence" value="ECO:0007669"/>
    <property type="project" value="UniProtKB-UniRule"/>
</dbReference>
<dbReference type="AlphaFoldDB" id="A0ABD1F7G0"/>
<dbReference type="GO" id="GO:0002009">
    <property type="term" value="P:morphogenesis of an epithelium"/>
    <property type="evidence" value="ECO:0007669"/>
    <property type="project" value="UniProtKB-ARBA"/>
</dbReference>
<comment type="similarity">
    <text evidence="13">Belongs to the protein kinase superfamily. Tyr protein kinase family.</text>
</comment>
<dbReference type="InterPro" id="IPR050198">
    <property type="entry name" value="Non-receptor_tyrosine_kinases"/>
</dbReference>
<dbReference type="FunFam" id="3.30.200.20:FF:000053">
    <property type="entry name" value="Tyrosine-protein kinase"/>
    <property type="match status" value="1"/>
</dbReference>
<dbReference type="PRINTS" id="PR00109">
    <property type="entry name" value="TYRKINASE"/>
</dbReference>
<evidence type="ECO:0000256" key="6">
    <source>
        <dbReference type="ARBA" id="ARBA00022777"/>
    </source>
</evidence>
<comment type="catalytic activity">
    <reaction evidence="10 13">
        <text>L-tyrosyl-[protein] + ATP = O-phospho-L-tyrosyl-[protein] + ADP + H(+)</text>
        <dbReference type="Rhea" id="RHEA:10596"/>
        <dbReference type="Rhea" id="RHEA-COMP:10136"/>
        <dbReference type="Rhea" id="RHEA-COMP:20101"/>
        <dbReference type="ChEBI" id="CHEBI:15378"/>
        <dbReference type="ChEBI" id="CHEBI:30616"/>
        <dbReference type="ChEBI" id="CHEBI:46858"/>
        <dbReference type="ChEBI" id="CHEBI:61978"/>
        <dbReference type="ChEBI" id="CHEBI:456216"/>
        <dbReference type="EC" id="2.7.10.2"/>
    </reaction>
</comment>